<dbReference type="InterPro" id="IPR052172">
    <property type="entry name" value="UxaA_altronate/galactarate_dh"/>
</dbReference>
<dbReference type="PANTHER" id="PTHR30536:SF5">
    <property type="entry name" value="ALTRONATE DEHYDRATASE"/>
    <property type="match status" value="1"/>
</dbReference>
<reference evidence="3" key="1">
    <citation type="journal article" date="2021" name="PeerJ">
        <title>Extensive microbial diversity within the chicken gut microbiome revealed by metagenomics and culture.</title>
        <authorList>
            <person name="Gilroy R."/>
            <person name="Ravi A."/>
            <person name="Getino M."/>
            <person name="Pursley I."/>
            <person name="Horton D.L."/>
            <person name="Alikhan N.F."/>
            <person name="Baker D."/>
            <person name="Gharbi K."/>
            <person name="Hall N."/>
            <person name="Watson M."/>
            <person name="Adriaenssens E.M."/>
            <person name="Foster-Nyarko E."/>
            <person name="Jarju S."/>
            <person name="Secka A."/>
            <person name="Antonio M."/>
            <person name="Oren A."/>
            <person name="Chaudhuri R.R."/>
            <person name="La Ragione R."/>
            <person name="Hildebrand F."/>
            <person name="Pallen M.J."/>
        </authorList>
    </citation>
    <scope>NUCLEOTIDE SEQUENCE</scope>
    <source>
        <strain evidence="3">ChiBcec6-4105</strain>
    </source>
</reference>
<reference evidence="3" key="2">
    <citation type="submission" date="2021-04" db="EMBL/GenBank/DDBJ databases">
        <authorList>
            <person name="Gilroy R."/>
        </authorList>
    </citation>
    <scope>NUCLEOTIDE SEQUENCE</scope>
    <source>
        <strain evidence="3">ChiBcec6-4105</strain>
    </source>
</reference>
<dbReference type="InterPro" id="IPR044144">
    <property type="entry name" value="SAF_UxaA/GarD"/>
</dbReference>
<dbReference type="Proteomes" id="UP000823892">
    <property type="component" value="Unassembled WGS sequence"/>
</dbReference>
<sequence length="100" mass="11286">MEIKGILIDPKDQVVTVAKEVQPGDQVYYSFEKNTREILSKAHIPQYHKIAAVHIAKGSKVYKYGEEIGTATEDIEMGEWVHIHNLMSSCMIGQKVQVKS</sequence>
<dbReference type="SMART" id="SM00858">
    <property type="entry name" value="SAF"/>
    <property type="match status" value="1"/>
</dbReference>
<evidence type="ECO:0000313" key="4">
    <source>
        <dbReference type="Proteomes" id="UP000823892"/>
    </source>
</evidence>
<proteinExistence type="predicted"/>
<feature type="domain" description="SAF" evidence="2">
    <location>
        <begin position="12"/>
        <end position="87"/>
    </location>
</feature>
<evidence type="ECO:0000259" key="2">
    <source>
        <dbReference type="SMART" id="SM00858"/>
    </source>
</evidence>
<dbReference type="GO" id="GO:0016829">
    <property type="term" value="F:lyase activity"/>
    <property type="evidence" value="ECO:0007669"/>
    <property type="project" value="UniProtKB-KW"/>
</dbReference>
<dbReference type="EMBL" id="DWUY01000259">
    <property type="protein sequence ID" value="HJD29588.1"/>
    <property type="molecule type" value="Genomic_DNA"/>
</dbReference>
<dbReference type="PANTHER" id="PTHR30536">
    <property type="entry name" value="ALTRONATE/GALACTARATE DEHYDRATASE"/>
    <property type="match status" value="1"/>
</dbReference>
<keyword evidence="3" id="KW-0378">Hydrolase</keyword>
<dbReference type="GO" id="GO:0019698">
    <property type="term" value="P:D-galacturonate catabolic process"/>
    <property type="evidence" value="ECO:0007669"/>
    <property type="project" value="TreeGrafter"/>
</dbReference>
<dbReference type="Gene3D" id="2.30.130.110">
    <property type="match status" value="1"/>
</dbReference>
<keyword evidence="1" id="KW-0456">Lyase</keyword>
<organism evidence="3 4">
    <name type="scientific">Candidatus Blautia avicola</name>
    <dbReference type="NCBI Taxonomy" id="2838483"/>
    <lineage>
        <taxon>Bacteria</taxon>
        <taxon>Bacillati</taxon>
        <taxon>Bacillota</taxon>
        <taxon>Clostridia</taxon>
        <taxon>Lachnospirales</taxon>
        <taxon>Lachnospiraceae</taxon>
        <taxon>Blautia</taxon>
    </lineage>
</organism>
<dbReference type="CDD" id="cd11613">
    <property type="entry name" value="SAF_AH_GD"/>
    <property type="match status" value="1"/>
</dbReference>
<dbReference type="Pfam" id="PF08666">
    <property type="entry name" value="SAF"/>
    <property type="match status" value="1"/>
</dbReference>
<evidence type="ECO:0000313" key="3">
    <source>
        <dbReference type="EMBL" id="HJD29588.1"/>
    </source>
</evidence>
<gene>
    <name evidence="3" type="ORF">H9914_11435</name>
</gene>
<dbReference type="InterPro" id="IPR013974">
    <property type="entry name" value="SAF"/>
</dbReference>
<name>A0A9D2QU19_9FIRM</name>
<accession>A0A9D2QU19</accession>
<dbReference type="AlphaFoldDB" id="A0A9D2QU19"/>
<protein>
    <submittedName>
        <fullName evidence="3">UxaA family hydrolase</fullName>
    </submittedName>
</protein>
<evidence type="ECO:0000256" key="1">
    <source>
        <dbReference type="ARBA" id="ARBA00023239"/>
    </source>
</evidence>
<dbReference type="GO" id="GO:0016787">
    <property type="term" value="F:hydrolase activity"/>
    <property type="evidence" value="ECO:0007669"/>
    <property type="project" value="UniProtKB-KW"/>
</dbReference>
<comment type="caution">
    <text evidence="3">The sequence shown here is derived from an EMBL/GenBank/DDBJ whole genome shotgun (WGS) entry which is preliminary data.</text>
</comment>